<accession>A0ABU8BSI0</accession>
<protein>
    <submittedName>
        <fullName evidence="1">Uncharacterized protein</fullName>
    </submittedName>
</protein>
<keyword evidence="2" id="KW-1185">Reference proteome</keyword>
<comment type="caution">
    <text evidence="1">The sequence shown here is derived from an EMBL/GenBank/DDBJ whole genome shotgun (WGS) entry which is preliminary data.</text>
</comment>
<sequence>MRILPRHLLNAIERPLHDPVAQMGRVIAAAQADFAETNTPRPWAAHLTAAHQRRNEEPSE</sequence>
<reference evidence="1" key="1">
    <citation type="submission" date="2024-02" db="EMBL/GenBank/DDBJ databases">
        <title>Genome sequences of strain Gemmobacter sp. JM10B15.</title>
        <authorList>
            <person name="Zhang M."/>
        </authorList>
    </citation>
    <scope>NUCLEOTIDE SEQUENCE</scope>
    <source>
        <strain evidence="1">JM10B15</strain>
    </source>
</reference>
<dbReference type="Proteomes" id="UP001431963">
    <property type="component" value="Unassembled WGS sequence"/>
</dbReference>
<name>A0ABU8BSI0_9RHOB</name>
<proteinExistence type="predicted"/>
<dbReference type="EMBL" id="JBALHR010000002">
    <property type="protein sequence ID" value="MEH7827641.1"/>
    <property type="molecule type" value="Genomic_DNA"/>
</dbReference>
<organism evidence="1 2">
    <name type="scientific">Gemmobacter denitrificans</name>
    <dbReference type="NCBI Taxonomy" id="3123040"/>
    <lineage>
        <taxon>Bacteria</taxon>
        <taxon>Pseudomonadati</taxon>
        <taxon>Pseudomonadota</taxon>
        <taxon>Alphaproteobacteria</taxon>
        <taxon>Rhodobacterales</taxon>
        <taxon>Paracoccaceae</taxon>
        <taxon>Gemmobacter</taxon>
    </lineage>
</organism>
<gene>
    <name evidence="1" type="ORF">V6590_05740</name>
</gene>
<dbReference type="RefSeq" id="WP_335420817.1">
    <property type="nucleotide sequence ID" value="NZ_JBALHR010000002.1"/>
</dbReference>
<evidence type="ECO:0000313" key="1">
    <source>
        <dbReference type="EMBL" id="MEH7827641.1"/>
    </source>
</evidence>
<evidence type="ECO:0000313" key="2">
    <source>
        <dbReference type="Proteomes" id="UP001431963"/>
    </source>
</evidence>